<keyword evidence="2" id="KW-0472">Membrane</keyword>
<comment type="caution">
    <text evidence="3">The sequence shown here is derived from an EMBL/GenBank/DDBJ whole genome shotgun (WGS) entry which is preliminary data.</text>
</comment>
<dbReference type="OrthoDB" id="2657661at2759"/>
<keyword evidence="2" id="KW-1133">Transmembrane helix</keyword>
<keyword evidence="4" id="KW-1185">Reference proteome</keyword>
<accession>A0A9P5ZBI8</accession>
<keyword evidence="2" id="KW-0812">Transmembrane</keyword>
<reference evidence="3" key="1">
    <citation type="submission" date="2020-11" db="EMBL/GenBank/DDBJ databases">
        <authorList>
            <consortium name="DOE Joint Genome Institute"/>
            <person name="Ahrendt S."/>
            <person name="Riley R."/>
            <person name="Andreopoulos W."/>
            <person name="Labutti K."/>
            <person name="Pangilinan J."/>
            <person name="Ruiz-Duenas F.J."/>
            <person name="Barrasa J.M."/>
            <person name="Sanchez-Garcia M."/>
            <person name="Camarero S."/>
            <person name="Miyauchi S."/>
            <person name="Serrano A."/>
            <person name="Linde D."/>
            <person name="Babiker R."/>
            <person name="Drula E."/>
            <person name="Ayuso-Fernandez I."/>
            <person name="Pacheco R."/>
            <person name="Padilla G."/>
            <person name="Ferreira P."/>
            <person name="Barriuso J."/>
            <person name="Kellner H."/>
            <person name="Castanera R."/>
            <person name="Alfaro M."/>
            <person name="Ramirez L."/>
            <person name="Pisabarro A.G."/>
            <person name="Kuo A."/>
            <person name="Tritt A."/>
            <person name="Lipzen A."/>
            <person name="He G."/>
            <person name="Yan M."/>
            <person name="Ng V."/>
            <person name="Cullen D."/>
            <person name="Martin F."/>
            <person name="Rosso M.-N."/>
            <person name="Henrissat B."/>
            <person name="Hibbett D."/>
            <person name="Martinez A.T."/>
            <person name="Grigoriev I.V."/>
        </authorList>
    </citation>
    <scope>NUCLEOTIDE SEQUENCE</scope>
    <source>
        <strain evidence="3">CIRM-BRFM 674</strain>
    </source>
</reference>
<feature type="transmembrane region" description="Helical" evidence="2">
    <location>
        <begin position="450"/>
        <end position="470"/>
    </location>
</feature>
<evidence type="ECO:0000256" key="2">
    <source>
        <dbReference type="SAM" id="Phobius"/>
    </source>
</evidence>
<protein>
    <submittedName>
        <fullName evidence="3">Uncharacterized protein</fullName>
    </submittedName>
</protein>
<dbReference type="Proteomes" id="UP000807469">
    <property type="component" value="Unassembled WGS sequence"/>
</dbReference>
<feature type="transmembrane region" description="Helical" evidence="2">
    <location>
        <begin position="362"/>
        <end position="384"/>
    </location>
</feature>
<name>A0A9P5ZBI8_9AGAR</name>
<feature type="transmembrane region" description="Helical" evidence="2">
    <location>
        <begin position="416"/>
        <end position="444"/>
    </location>
</feature>
<organism evidence="3 4">
    <name type="scientific">Pholiota conissans</name>
    <dbReference type="NCBI Taxonomy" id="109636"/>
    <lineage>
        <taxon>Eukaryota</taxon>
        <taxon>Fungi</taxon>
        <taxon>Dikarya</taxon>
        <taxon>Basidiomycota</taxon>
        <taxon>Agaricomycotina</taxon>
        <taxon>Agaricomycetes</taxon>
        <taxon>Agaricomycetidae</taxon>
        <taxon>Agaricales</taxon>
        <taxon>Agaricineae</taxon>
        <taxon>Strophariaceae</taxon>
        <taxon>Pholiota</taxon>
    </lineage>
</organism>
<proteinExistence type="predicted"/>
<sequence length="534" mass="61643">MPVALVRRLMKFALYYLKRRFDIRGVPERERKTFYILQIEEVTTVFNKPAAPGGWVRLAHPEGACYYHHPEKRVYTDSYINDPDILNRIMDDITRLERLQRQFSESFPQDATLMIDVNRADEGNLETSYYYADHSQRTIFFLHPLEAWDIGAAHEVKGIKSHRHLGYEMQAQYWYFISLYPDSNALTTAMICELRDVVLYLIGDTMTSPYSTSPYTLDDLIKILGITGEMEKNALIGYPGTMALFARHMYIFGHTRFLNCHGESFARIERNFSIFGDPLNKRTWLVKTLSFILFSAPDVHLRNLQKMWVDGMMHKSVWEQTMKNLNDEWQEFVFFATVMLTSNVGFLAIQSVDTDNNPFRSAAQILSYLSVVTNIGTLILGLLLMRQNRTKKKDTADDVQEFLKARNHPRLGLETLAILYSLPYALLMWGVVAFLGAFCCVFFQNSNVQTRSLVGSLALAVSILIVWCVITSWEKKNHTEEKTRPLSYEEIQEPDEEAVSESPKPKYSIFDKIRSLPVLNYIRRASVDSGQTVV</sequence>
<feature type="transmembrane region" description="Helical" evidence="2">
    <location>
        <begin position="332"/>
        <end position="350"/>
    </location>
</feature>
<feature type="compositionally biased region" description="Acidic residues" evidence="1">
    <location>
        <begin position="490"/>
        <end position="499"/>
    </location>
</feature>
<evidence type="ECO:0000256" key="1">
    <source>
        <dbReference type="SAM" id="MobiDB-lite"/>
    </source>
</evidence>
<evidence type="ECO:0000313" key="4">
    <source>
        <dbReference type="Proteomes" id="UP000807469"/>
    </source>
</evidence>
<dbReference type="EMBL" id="MU155138">
    <property type="protein sequence ID" value="KAF9485028.1"/>
    <property type="molecule type" value="Genomic_DNA"/>
</dbReference>
<gene>
    <name evidence="3" type="ORF">BDN70DRAFT_705879</name>
</gene>
<evidence type="ECO:0000313" key="3">
    <source>
        <dbReference type="EMBL" id="KAF9485028.1"/>
    </source>
</evidence>
<dbReference type="AlphaFoldDB" id="A0A9P5ZBI8"/>
<feature type="region of interest" description="Disordered" evidence="1">
    <location>
        <begin position="483"/>
        <end position="503"/>
    </location>
</feature>